<gene>
    <name evidence="2" type="ORF">DEP91_11505</name>
</gene>
<name>A0A3D0WDL6_9SPHN</name>
<accession>A0A3D0WDL6</accession>
<feature type="region of interest" description="Disordered" evidence="1">
    <location>
        <begin position="32"/>
        <end position="73"/>
    </location>
</feature>
<dbReference type="Proteomes" id="UP000262699">
    <property type="component" value="Unassembled WGS sequence"/>
</dbReference>
<sequence length="73" mass="7638">MNTETLRILVAKGLSAADILEIAETLEVATARSAGAERQARYRARKHGNLDNSGDVTRDVTGDATGGDGEPSP</sequence>
<evidence type="ECO:0000313" key="2">
    <source>
        <dbReference type="EMBL" id="HCB76776.1"/>
    </source>
</evidence>
<dbReference type="AlphaFoldDB" id="A0A3D0WDL6"/>
<feature type="compositionally biased region" description="Gly residues" evidence="1">
    <location>
        <begin position="64"/>
        <end position="73"/>
    </location>
</feature>
<feature type="non-terminal residue" evidence="2">
    <location>
        <position position="73"/>
    </location>
</feature>
<dbReference type="EMBL" id="DOYJ01000322">
    <property type="protein sequence ID" value="HCB76776.1"/>
    <property type="molecule type" value="Genomic_DNA"/>
</dbReference>
<organism evidence="2 3">
    <name type="scientific">Sphingomonas bacterium</name>
    <dbReference type="NCBI Taxonomy" id="1895847"/>
    <lineage>
        <taxon>Bacteria</taxon>
        <taxon>Pseudomonadati</taxon>
        <taxon>Pseudomonadota</taxon>
        <taxon>Alphaproteobacteria</taxon>
        <taxon>Sphingomonadales</taxon>
        <taxon>Sphingomonadaceae</taxon>
        <taxon>Sphingomonas</taxon>
    </lineage>
</organism>
<reference evidence="2 3" key="1">
    <citation type="journal article" date="2018" name="Nat. Biotechnol.">
        <title>A standardized bacterial taxonomy based on genome phylogeny substantially revises the tree of life.</title>
        <authorList>
            <person name="Parks D.H."/>
            <person name="Chuvochina M."/>
            <person name="Waite D.W."/>
            <person name="Rinke C."/>
            <person name="Skarshewski A."/>
            <person name="Chaumeil P.A."/>
            <person name="Hugenholtz P."/>
        </authorList>
    </citation>
    <scope>NUCLEOTIDE SEQUENCE [LARGE SCALE GENOMIC DNA]</scope>
    <source>
        <strain evidence="2">UBA9015</strain>
    </source>
</reference>
<comment type="caution">
    <text evidence="2">The sequence shown here is derived from an EMBL/GenBank/DDBJ whole genome shotgun (WGS) entry which is preliminary data.</text>
</comment>
<evidence type="ECO:0000313" key="3">
    <source>
        <dbReference type="Proteomes" id="UP000262699"/>
    </source>
</evidence>
<protein>
    <submittedName>
        <fullName evidence="2">Uncharacterized protein</fullName>
    </submittedName>
</protein>
<proteinExistence type="predicted"/>
<evidence type="ECO:0000256" key="1">
    <source>
        <dbReference type="SAM" id="MobiDB-lite"/>
    </source>
</evidence>